<keyword evidence="3" id="KW-1185">Reference proteome</keyword>
<accession>A0ABP9KDL1</accession>
<keyword evidence="1" id="KW-1133">Transmembrane helix</keyword>
<evidence type="ECO:0000313" key="2">
    <source>
        <dbReference type="EMBL" id="GAA5055035.1"/>
    </source>
</evidence>
<evidence type="ECO:0008006" key="4">
    <source>
        <dbReference type="Google" id="ProtNLM"/>
    </source>
</evidence>
<keyword evidence="1" id="KW-0812">Transmembrane</keyword>
<evidence type="ECO:0000256" key="1">
    <source>
        <dbReference type="SAM" id="Phobius"/>
    </source>
</evidence>
<evidence type="ECO:0000313" key="3">
    <source>
        <dbReference type="Proteomes" id="UP001500603"/>
    </source>
</evidence>
<dbReference type="Proteomes" id="UP001500603">
    <property type="component" value="Unassembled WGS sequence"/>
</dbReference>
<keyword evidence="1" id="KW-0472">Membrane</keyword>
<dbReference type="EMBL" id="BAABJM010000002">
    <property type="protein sequence ID" value="GAA5055035.1"/>
    <property type="molecule type" value="Genomic_DNA"/>
</dbReference>
<gene>
    <name evidence="2" type="ORF">GCM10023318_30630</name>
</gene>
<organism evidence="2 3">
    <name type="scientific">Nocardia callitridis</name>
    <dbReference type="NCBI Taxonomy" id="648753"/>
    <lineage>
        <taxon>Bacteria</taxon>
        <taxon>Bacillati</taxon>
        <taxon>Actinomycetota</taxon>
        <taxon>Actinomycetes</taxon>
        <taxon>Mycobacteriales</taxon>
        <taxon>Nocardiaceae</taxon>
        <taxon>Nocardia</taxon>
    </lineage>
</organism>
<proteinExistence type="predicted"/>
<reference evidence="3" key="1">
    <citation type="journal article" date="2019" name="Int. J. Syst. Evol. Microbiol.">
        <title>The Global Catalogue of Microorganisms (GCM) 10K type strain sequencing project: providing services to taxonomists for standard genome sequencing and annotation.</title>
        <authorList>
            <consortium name="The Broad Institute Genomics Platform"/>
            <consortium name="The Broad Institute Genome Sequencing Center for Infectious Disease"/>
            <person name="Wu L."/>
            <person name="Ma J."/>
        </authorList>
    </citation>
    <scope>NUCLEOTIDE SEQUENCE [LARGE SCALE GENOMIC DNA]</scope>
    <source>
        <strain evidence="3">JCM 18298</strain>
    </source>
</reference>
<feature type="transmembrane region" description="Helical" evidence="1">
    <location>
        <begin position="22"/>
        <end position="43"/>
    </location>
</feature>
<name>A0ABP9KDL1_9NOCA</name>
<comment type="caution">
    <text evidence="2">The sequence shown here is derived from an EMBL/GenBank/DDBJ whole genome shotgun (WGS) entry which is preliminary data.</text>
</comment>
<protein>
    <recommendedName>
        <fullName evidence="4">ABC transporter permease</fullName>
    </recommendedName>
</protein>
<sequence>MTGVSGSYLAASDSGTGRTDHALAAALPVRLVMVVLSLIFAIADLRRRAVG</sequence>